<evidence type="ECO:0000313" key="1">
    <source>
        <dbReference type="EMBL" id="CUS36711.1"/>
    </source>
</evidence>
<gene>
    <name evidence="1" type="ORF">COMA1_30199</name>
</gene>
<accession>A0A0S4LGJ2</accession>
<dbReference type="OrthoDB" id="8264993at2"/>
<dbReference type="RefSeq" id="WP_090749251.1">
    <property type="nucleotide sequence ID" value="NZ_CZQA01000009.1"/>
</dbReference>
<reference evidence="1 2" key="1">
    <citation type="submission" date="2015-10" db="EMBL/GenBank/DDBJ databases">
        <authorList>
            <person name="Gilbert D.G."/>
        </authorList>
    </citation>
    <scope>NUCLEOTIDE SEQUENCE [LARGE SCALE GENOMIC DNA]</scope>
    <source>
        <strain evidence="1">COMA1</strain>
    </source>
</reference>
<name>A0A0S4LGJ2_9BACT</name>
<protein>
    <submittedName>
        <fullName evidence="1">Uncharacterized protein</fullName>
    </submittedName>
</protein>
<dbReference type="Pfam" id="PF13455">
    <property type="entry name" value="MUG113"/>
    <property type="match status" value="1"/>
</dbReference>
<dbReference type="Proteomes" id="UP000199032">
    <property type="component" value="Unassembled WGS sequence"/>
</dbReference>
<sequence>MSGKSKKDRGLYSRTWSNGVTMWYVRCMIGGKYRRFGPLGSKELATEIYTKMKTLNSLGMPIPSEKPTLIFQTMPPIEFGECLYFIQSGTGGPVKIGYTKQLATRLKAIHKLNGGSVRFLGALAGTREDEKRFHEKYAGDRLHGEWFRLSPEILLFLCGVGMKPTIAVEATTEILSTFSLRPINREQKLNLLLPKTSEPQTS</sequence>
<dbReference type="AlphaFoldDB" id="A0A0S4LGJ2"/>
<organism evidence="1 2">
    <name type="scientific">Candidatus Nitrospira nitrosa</name>
    <dbReference type="NCBI Taxonomy" id="1742972"/>
    <lineage>
        <taxon>Bacteria</taxon>
        <taxon>Pseudomonadati</taxon>
        <taxon>Nitrospirota</taxon>
        <taxon>Nitrospiria</taxon>
        <taxon>Nitrospirales</taxon>
        <taxon>Nitrospiraceae</taxon>
        <taxon>Nitrospira</taxon>
    </lineage>
</organism>
<dbReference type="EMBL" id="CZQA01000009">
    <property type="protein sequence ID" value="CUS36711.1"/>
    <property type="molecule type" value="Genomic_DNA"/>
</dbReference>
<proteinExistence type="predicted"/>
<keyword evidence="2" id="KW-1185">Reference proteome</keyword>
<evidence type="ECO:0000313" key="2">
    <source>
        <dbReference type="Proteomes" id="UP000199032"/>
    </source>
</evidence>